<dbReference type="PANTHER" id="PTHR13778">
    <property type="entry name" value="GLYCOSYLTRANSFERASE 8 DOMAIN-CONTAINING PROTEIN"/>
    <property type="match status" value="1"/>
</dbReference>
<gene>
    <name evidence="5" type="ORF">LS64_006180</name>
</gene>
<keyword evidence="1" id="KW-0328">Glycosyltransferase</keyword>
<evidence type="ECO:0000256" key="2">
    <source>
        <dbReference type="ARBA" id="ARBA00022679"/>
    </source>
</evidence>
<dbReference type="GO" id="GO:0046872">
    <property type="term" value="F:metal ion binding"/>
    <property type="evidence" value="ECO:0007669"/>
    <property type="project" value="UniProtKB-KW"/>
</dbReference>
<keyword evidence="3" id="KW-0479">Metal-binding</keyword>
<evidence type="ECO:0008006" key="7">
    <source>
        <dbReference type="Google" id="ProtNLM"/>
    </source>
</evidence>
<dbReference type="Proteomes" id="UP000029714">
    <property type="component" value="Unassembled WGS sequence"/>
</dbReference>
<dbReference type="OrthoDB" id="5363698at2"/>
<evidence type="ECO:0000313" key="6">
    <source>
        <dbReference type="Proteomes" id="UP000029714"/>
    </source>
</evidence>
<dbReference type="InterPro" id="IPR002495">
    <property type="entry name" value="Glyco_trans_8"/>
</dbReference>
<dbReference type="AlphaFoldDB" id="A0A347VWB1"/>
<keyword evidence="4" id="KW-0472">Membrane</keyword>
<dbReference type="EMBL" id="JRMP02000008">
    <property type="protein sequence ID" value="TLD94302.1"/>
    <property type="molecule type" value="Genomic_DNA"/>
</dbReference>
<dbReference type="Pfam" id="PF01501">
    <property type="entry name" value="Glyco_transf_8"/>
    <property type="match status" value="1"/>
</dbReference>
<keyword evidence="6" id="KW-1185">Reference proteome</keyword>
<name>A0A347VWB1_9HELI</name>
<evidence type="ECO:0000256" key="1">
    <source>
        <dbReference type="ARBA" id="ARBA00022676"/>
    </source>
</evidence>
<feature type="transmembrane region" description="Helical" evidence="4">
    <location>
        <begin position="427"/>
        <end position="444"/>
    </location>
</feature>
<organism evidence="5 6">
    <name type="scientific">Helicobacter saguini</name>
    <dbReference type="NCBI Taxonomy" id="1548018"/>
    <lineage>
        <taxon>Bacteria</taxon>
        <taxon>Pseudomonadati</taxon>
        <taxon>Campylobacterota</taxon>
        <taxon>Epsilonproteobacteria</taxon>
        <taxon>Campylobacterales</taxon>
        <taxon>Helicobacteraceae</taxon>
        <taxon>Helicobacter</taxon>
    </lineage>
</organism>
<comment type="caution">
    <text evidence="5">The sequence shown here is derived from an EMBL/GenBank/DDBJ whole genome shotgun (WGS) entry which is preliminary data.</text>
</comment>
<keyword evidence="2" id="KW-0808">Transferase</keyword>
<dbReference type="Gene3D" id="3.90.550.10">
    <property type="entry name" value="Spore Coat Polysaccharide Biosynthesis Protein SpsA, Chain A"/>
    <property type="match status" value="1"/>
</dbReference>
<accession>A0A347VWB1</accession>
<evidence type="ECO:0000313" key="5">
    <source>
        <dbReference type="EMBL" id="TLD94302.1"/>
    </source>
</evidence>
<dbReference type="STRING" id="1548018.LS64_04230"/>
<protein>
    <recommendedName>
        <fullName evidence="7">Glycosyltransferase family 8 protein</fullName>
    </recommendedName>
</protein>
<reference evidence="5 6" key="1">
    <citation type="journal article" date="2014" name="Genome Announc.">
        <title>Draft genome sequences of eight enterohepatic helicobacter species isolated from both laboratory and wild rodents.</title>
        <authorList>
            <person name="Sheh A."/>
            <person name="Shen Z."/>
            <person name="Fox J.G."/>
        </authorList>
    </citation>
    <scope>NUCLEOTIDE SEQUENCE [LARGE SCALE GENOMIC DNA]</scope>
    <source>
        <strain evidence="5 6">MIT 97-6194</strain>
    </source>
</reference>
<reference evidence="5 6" key="2">
    <citation type="journal article" date="2016" name="Infect. Immun.">
        <title>Helicobacter saguini, a Novel Helicobacter Isolated from Cotton-Top Tamarins with Ulcerative Colitis, Has Proinflammatory Properties and Induces Typhlocolitis and Dysplasia in Gnotobiotic IL-10-/- Mice.</title>
        <authorList>
            <person name="Shen Z."/>
            <person name="Mannion A."/>
            <person name="Whary M.T."/>
            <person name="Muthupalani S."/>
            <person name="Sheh A."/>
            <person name="Feng Y."/>
            <person name="Gong G."/>
            <person name="Vandamme P."/>
            <person name="Holcombe H.R."/>
            <person name="Paster B.J."/>
            <person name="Fox J.G."/>
        </authorList>
    </citation>
    <scope>NUCLEOTIDE SEQUENCE [LARGE SCALE GENOMIC DNA]</scope>
    <source>
        <strain evidence="5 6">MIT 97-6194</strain>
    </source>
</reference>
<proteinExistence type="predicted"/>
<dbReference type="GO" id="GO:0016757">
    <property type="term" value="F:glycosyltransferase activity"/>
    <property type="evidence" value="ECO:0007669"/>
    <property type="project" value="UniProtKB-KW"/>
</dbReference>
<evidence type="ECO:0000256" key="4">
    <source>
        <dbReference type="SAM" id="Phobius"/>
    </source>
</evidence>
<keyword evidence="4" id="KW-1133">Transmembrane helix</keyword>
<keyword evidence="4" id="KW-0812">Transmembrane</keyword>
<dbReference type="PANTHER" id="PTHR13778:SF47">
    <property type="entry name" value="LIPOPOLYSACCHARIDE 1,3-GALACTOSYLTRANSFERASE"/>
    <property type="match status" value="1"/>
</dbReference>
<dbReference type="InterPro" id="IPR050748">
    <property type="entry name" value="Glycosyltrans_8_dom-fam"/>
</dbReference>
<evidence type="ECO:0000256" key="3">
    <source>
        <dbReference type="ARBA" id="ARBA00022723"/>
    </source>
</evidence>
<sequence>MLKSCFYIPHLIRKNMFNIVLVSSREYIKYAAVVITSVVHNTDKTKKFKDFFDENLPCMKNLSLQDSVNNTGGGGGSIKSNNEILTYHALDYDTLSDYEKQEGYIFHIFTQNLSKDSNTKDQSLESNLQILQDDLNKIYPCSIKVHYINDSLFENCEKWVGAYAVYYRLRITNEVDSNIKYVLSLECDMLVNADIRGLFTIDMESKFAYVVHDYFFHTQKIIQHKYNKDKFLNYDKHYFNAGFIFFNLESCRNINIWEQAKQLFKDYQMDFAEQDVFNYILKGNVGILSPCFNYMSFAFGNYPIRITKDENQQNCDMYYTRKQLECGLENVVVYHYTPYKPWSPPIDSKYPSRYNYAKVLKAIHLWEKFAKITPVYSGEIQNVLDSIKENEFDNYTIFIAKKLENIESNSKKDLENLAKKIRKRMKILIISQISLFTIMILLIFKM</sequence>
<dbReference type="InterPro" id="IPR029044">
    <property type="entry name" value="Nucleotide-diphossugar_trans"/>
</dbReference>
<dbReference type="SUPFAM" id="SSF53448">
    <property type="entry name" value="Nucleotide-diphospho-sugar transferases"/>
    <property type="match status" value="1"/>
</dbReference>